<sequence length="82" mass="8896">MSYLNRLWTAACVAAENGHTDQGHKFSSGLKSLHHANKRFSGASDCRPLAAVVEAGGEGGDKTQQAEDSFRQVLYLNCWGQN</sequence>
<accession>A0A7N0TJI5</accession>
<dbReference type="OMA" id="RICMAAT"/>
<dbReference type="AlphaFoldDB" id="A0A7N0TJI5"/>
<dbReference type="PANTHER" id="PTHR33090">
    <property type="entry name" value="DUF3774 DOMAIN PROTEIN-RELATED"/>
    <property type="match status" value="1"/>
</dbReference>
<reference evidence="1" key="1">
    <citation type="submission" date="2021-01" db="UniProtKB">
        <authorList>
            <consortium name="EnsemblPlants"/>
        </authorList>
    </citation>
    <scope>IDENTIFICATION</scope>
</reference>
<dbReference type="InterPro" id="IPR022251">
    <property type="entry name" value="DUF3774_wound-induced"/>
</dbReference>
<name>A0A7N0TJI5_KALFE</name>
<dbReference type="Proteomes" id="UP000594263">
    <property type="component" value="Unplaced"/>
</dbReference>
<evidence type="ECO:0000313" key="2">
    <source>
        <dbReference type="Proteomes" id="UP000594263"/>
    </source>
</evidence>
<proteinExistence type="predicted"/>
<organism evidence="1 2">
    <name type="scientific">Kalanchoe fedtschenkoi</name>
    <name type="common">Lavender scallops</name>
    <name type="synonym">South American air plant</name>
    <dbReference type="NCBI Taxonomy" id="63787"/>
    <lineage>
        <taxon>Eukaryota</taxon>
        <taxon>Viridiplantae</taxon>
        <taxon>Streptophyta</taxon>
        <taxon>Embryophyta</taxon>
        <taxon>Tracheophyta</taxon>
        <taxon>Spermatophyta</taxon>
        <taxon>Magnoliopsida</taxon>
        <taxon>eudicotyledons</taxon>
        <taxon>Gunneridae</taxon>
        <taxon>Pentapetalae</taxon>
        <taxon>Saxifragales</taxon>
        <taxon>Crassulaceae</taxon>
        <taxon>Kalanchoe</taxon>
    </lineage>
</organism>
<evidence type="ECO:0000313" key="1">
    <source>
        <dbReference type="EnsemblPlants" id="Kaladp0039s0035.1.v1.1.CDS.1"/>
    </source>
</evidence>
<dbReference type="Pfam" id="PF12609">
    <property type="entry name" value="DUF3774"/>
    <property type="match status" value="1"/>
</dbReference>
<keyword evidence="2" id="KW-1185">Reference proteome</keyword>
<protein>
    <submittedName>
        <fullName evidence="1">Uncharacterized protein</fullName>
    </submittedName>
</protein>
<dbReference type="EnsemblPlants" id="Kaladp0039s0035.1.v1.1">
    <property type="protein sequence ID" value="Kaladp0039s0035.1.v1.1.CDS.1"/>
    <property type="gene ID" value="Kaladp0039s0035.v1.1"/>
</dbReference>
<dbReference type="Gramene" id="Kaladp0039s0035.1.v1.1">
    <property type="protein sequence ID" value="Kaladp0039s0035.1.v1.1.CDS.1"/>
    <property type="gene ID" value="Kaladp0039s0035.v1.1"/>
</dbReference>